<sequence>MRRLRLFTRRTEAEKDLAVLERELKRTRKGMRKHRVRCPRGEELAYEEFLLLGQVRRAREAVEQESAHEI</sequence>
<protein>
    <submittedName>
        <fullName evidence="2">Uncharacterized protein</fullName>
    </submittedName>
</protein>
<evidence type="ECO:0000313" key="3">
    <source>
        <dbReference type="Proteomes" id="UP001500393"/>
    </source>
</evidence>
<accession>A0ABP4QTF0</accession>
<gene>
    <name evidence="2" type="ORF">GCM10009789_83250</name>
</gene>
<keyword evidence="3" id="KW-1185">Reference proteome</keyword>
<reference evidence="3" key="1">
    <citation type="journal article" date="2019" name="Int. J. Syst. Evol. Microbiol.">
        <title>The Global Catalogue of Microorganisms (GCM) 10K type strain sequencing project: providing services to taxonomists for standard genome sequencing and annotation.</title>
        <authorList>
            <consortium name="The Broad Institute Genomics Platform"/>
            <consortium name="The Broad Institute Genome Sequencing Center for Infectious Disease"/>
            <person name="Wu L."/>
            <person name="Ma J."/>
        </authorList>
    </citation>
    <scope>NUCLEOTIDE SEQUENCE [LARGE SCALE GENOMIC DNA]</scope>
    <source>
        <strain evidence="3">JCM 14969</strain>
    </source>
</reference>
<name>A0ABP4QTF0_9ACTN</name>
<keyword evidence="1" id="KW-0175">Coiled coil</keyword>
<organism evidence="2 3">
    <name type="scientific">Kribbella sancticallisti</name>
    <dbReference type="NCBI Taxonomy" id="460087"/>
    <lineage>
        <taxon>Bacteria</taxon>
        <taxon>Bacillati</taxon>
        <taxon>Actinomycetota</taxon>
        <taxon>Actinomycetes</taxon>
        <taxon>Propionibacteriales</taxon>
        <taxon>Kribbellaceae</taxon>
        <taxon>Kribbella</taxon>
    </lineage>
</organism>
<dbReference type="Proteomes" id="UP001500393">
    <property type="component" value="Unassembled WGS sequence"/>
</dbReference>
<comment type="caution">
    <text evidence="2">The sequence shown here is derived from an EMBL/GenBank/DDBJ whole genome shotgun (WGS) entry which is preliminary data.</text>
</comment>
<evidence type="ECO:0000313" key="2">
    <source>
        <dbReference type="EMBL" id="GAA1616576.1"/>
    </source>
</evidence>
<evidence type="ECO:0000256" key="1">
    <source>
        <dbReference type="SAM" id="Coils"/>
    </source>
</evidence>
<feature type="coiled-coil region" evidence="1">
    <location>
        <begin position="10"/>
        <end position="37"/>
    </location>
</feature>
<dbReference type="EMBL" id="BAAAOS010000066">
    <property type="protein sequence ID" value="GAA1616576.1"/>
    <property type="molecule type" value="Genomic_DNA"/>
</dbReference>
<proteinExistence type="predicted"/>